<dbReference type="EMBL" id="FR904281">
    <property type="protein sequence ID" value="CDQ57212.1"/>
    <property type="molecule type" value="Genomic_DNA"/>
</dbReference>
<evidence type="ECO:0000256" key="1">
    <source>
        <dbReference type="SAM" id="MobiDB-lite"/>
    </source>
</evidence>
<gene>
    <name evidence="2" type="ORF">GSONMT00069636001</name>
</gene>
<accession>A0A060VQS3</accession>
<dbReference type="PaxDb" id="8022-A0A060VQS3"/>
<name>A0A060VQS3_ONCMY</name>
<proteinExistence type="predicted"/>
<evidence type="ECO:0000313" key="3">
    <source>
        <dbReference type="Proteomes" id="UP000193380"/>
    </source>
</evidence>
<protein>
    <submittedName>
        <fullName evidence="2">Uncharacterized protein</fullName>
    </submittedName>
</protein>
<reference evidence="2" key="1">
    <citation type="journal article" date="2014" name="Nat. Commun.">
        <title>The rainbow trout genome provides novel insights into evolution after whole-genome duplication in vertebrates.</title>
        <authorList>
            <person name="Berthelot C."/>
            <person name="Brunet F."/>
            <person name="Chalopin D."/>
            <person name="Juanchich A."/>
            <person name="Bernard M."/>
            <person name="Noel B."/>
            <person name="Bento P."/>
            <person name="Da Silva C."/>
            <person name="Labadie K."/>
            <person name="Alberti A."/>
            <person name="Aury J.M."/>
            <person name="Louis A."/>
            <person name="Dehais P."/>
            <person name="Bardou P."/>
            <person name="Montfort J."/>
            <person name="Klopp C."/>
            <person name="Cabau C."/>
            <person name="Gaspin C."/>
            <person name="Thorgaard G.H."/>
            <person name="Boussaha M."/>
            <person name="Quillet E."/>
            <person name="Guyomard R."/>
            <person name="Galiana D."/>
            <person name="Bobe J."/>
            <person name="Volff J.N."/>
            <person name="Genet C."/>
            <person name="Wincker P."/>
            <person name="Jaillon O."/>
            <person name="Roest Crollius H."/>
            <person name="Guiguen Y."/>
        </authorList>
    </citation>
    <scope>NUCLEOTIDE SEQUENCE [LARGE SCALE GENOMIC DNA]</scope>
</reference>
<dbReference type="AlphaFoldDB" id="A0A060VQS3"/>
<reference evidence="2" key="2">
    <citation type="submission" date="2014-03" db="EMBL/GenBank/DDBJ databases">
        <authorList>
            <person name="Genoscope - CEA"/>
        </authorList>
    </citation>
    <scope>NUCLEOTIDE SEQUENCE</scope>
</reference>
<dbReference type="STRING" id="8022.A0A060VQS3"/>
<feature type="region of interest" description="Disordered" evidence="1">
    <location>
        <begin position="24"/>
        <end position="74"/>
    </location>
</feature>
<evidence type="ECO:0000313" key="2">
    <source>
        <dbReference type="EMBL" id="CDQ57212.1"/>
    </source>
</evidence>
<organism evidence="2 3">
    <name type="scientific">Oncorhynchus mykiss</name>
    <name type="common">Rainbow trout</name>
    <name type="synonym">Salmo gairdneri</name>
    <dbReference type="NCBI Taxonomy" id="8022"/>
    <lineage>
        <taxon>Eukaryota</taxon>
        <taxon>Metazoa</taxon>
        <taxon>Chordata</taxon>
        <taxon>Craniata</taxon>
        <taxon>Vertebrata</taxon>
        <taxon>Euteleostomi</taxon>
        <taxon>Actinopterygii</taxon>
        <taxon>Neopterygii</taxon>
        <taxon>Teleostei</taxon>
        <taxon>Protacanthopterygii</taxon>
        <taxon>Salmoniformes</taxon>
        <taxon>Salmonidae</taxon>
        <taxon>Salmoninae</taxon>
        <taxon>Oncorhynchus</taxon>
    </lineage>
</organism>
<sequence>MNNTLEDIHTSGCLGEKAEIFGSGKGNVSGSSSPSLIPLHGPLQPPNAQPSKTAVCKGNRKSEEGEETLLTDPFPNPFPELIPSTVSSLVSDCLLPWTKSGATQVSRYFIPVCVLCIL</sequence>
<feature type="compositionally biased region" description="Low complexity" evidence="1">
    <location>
        <begin position="26"/>
        <end position="42"/>
    </location>
</feature>
<dbReference type="Proteomes" id="UP000193380">
    <property type="component" value="Unassembled WGS sequence"/>
</dbReference>